<name>A0AAV4W8G7_CAEEX</name>
<reference evidence="1 2" key="1">
    <citation type="submission" date="2021-06" db="EMBL/GenBank/DDBJ databases">
        <title>Caerostris extrusa draft genome.</title>
        <authorList>
            <person name="Kono N."/>
            <person name="Arakawa K."/>
        </authorList>
    </citation>
    <scope>NUCLEOTIDE SEQUENCE [LARGE SCALE GENOMIC DNA]</scope>
</reference>
<organism evidence="1 2">
    <name type="scientific">Caerostris extrusa</name>
    <name type="common">Bark spider</name>
    <name type="synonym">Caerostris bankana</name>
    <dbReference type="NCBI Taxonomy" id="172846"/>
    <lineage>
        <taxon>Eukaryota</taxon>
        <taxon>Metazoa</taxon>
        <taxon>Ecdysozoa</taxon>
        <taxon>Arthropoda</taxon>
        <taxon>Chelicerata</taxon>
        <taxon>Arachnida</taxon>
        <taxon>Araneae</taxon>
        <taxon>Araneomorphae</taxon>
        <taxon>Entelegynae</taxon>
        <taxon>Araneoidea</taxon>
        <taxon>Araneidae</taxon>
        <taxon>Caerostris</taxon>
    </lineage>
</organism>
<evidence type="ECO:0000313" key="2">
    <source>
        <dbReference type="Proteomes" id="UP001054945"/>
    </source>
</evidence>
<gene>
    <name evidence="1" type="ORF">CEXT_292571</name>
</gene>
<accession>A0AAV4W8G7</accession>
<dbReference type="Proteomes" id="UP001054945">
    <property type="component" value="Unassembled WGS sequence"/>
</dbReference>
<dbReference type="EMBL" id="BPLR01015779">
    <property type="protein sequence ID" value="GIY78668.1"/>
    <property type="molecule type" value="Genomic_DNA"/>
</dbReference>
<keyword evidence="2" id="KW-1185">Reference proteome</keyword>
<sequence>MPTRHLKVSGKNIALQLSAEVLGRMGGDVFREPSLSLGADFAFPGLGWEPGARELLHEREENLKGSLDQITGCHSEPGAFILERIGSGRMSLPPTKEEKNR</sequence>
<comment type="caution">
    <text evidence="1">The sequence shown here is derived from an EMBL/GenBank/DDBJ whole genome shotgun (WGS) entry which is preliminary data.</text>
</comment>
<evidence type="ECO:0000313" key="1">
    <source>
        <dbReference type="EMBL" id="GIY78668.1"/>
    </source>
</evidence>
<protein>
    <submittedName>
        <fullName evidence="1">Uncharacterized protein</fullName>
    </submittedName>
</protein>
<dbReference type="AlphaFoldDB" id="A0AAV4W8G7"/>
<proteinExistence type="predicted"/>